<dbReference type="InterPro" id="IPR012674">
    <property type="entry name" value="Calycin"/>
</dbReference>
<proteinExistence type="predicted"/>
<protein>
    <submittedName>
        <fullName evidence="2">Lipocalin</fullName>
    </submittedName>
</protein>
<evidence type="ECO:0000256" key="1">
    <source>
        <dbReference type="SAM" id="SignalP"/>
    </source>
</evidence>
<feature type="signal peptide" evidence="1">
    <location>
        <begin position="1"/>
        <end position="21"/>
    </location>
</feature>
<reference evidence="2" key="1">
    <citation type="journal article" date="2017" name="Parasit. Vectors">
        <title>Sialotranscriptomics of Rhipicephalus zambeziensis reveals intricate expression profiles of secretory proteins and suggests tight temporal transcriptional regulation during blood-feeding.</title>
        <authorList>
            <person name="de Castro M.H."/>
            <person name="de Klerk D."/>
            <person name="Pienaar R."/>
            <person name="Rees D.J.G."/>
            <person name="Mans B.J."/>
        </authorList>
    </citation>
    <scope>NUCLEOTIDE SEQUENCE</scope>
    <source>
        <tissue evidence="2">Salivary glands</tissue>
    </source>
</reference>
<name>A0A224YI21_9ACAR</name>
<feature type="chain" id="PRO_5013257035" evidence="1">
    <location>
        <begin position="22"/>
        <end position="201"/>
    </location>
</feature>
<dbReference type="EMBL" id="GFPF01004243">
    <property type="protein sequence ID" value="MAA15389.1"/>
    <property type="molecule type" value="Transcribed_RNA"/>
</dbReference>
<evidence type="ECO:0000313" key="2">
    <source>
        <dbReference type="EMBL" id="MAA15389.1"/>
    </source>
</evidence>
<accession>A0A224YI21</accession>
<organism evidence="2">
    <name type="scientific">Rhipicephalus zambeziensis</name>
    <dbReference type="NCBI Taxonomy" id="60191"/>
    <lineage>
        <taxon>Eukaryota</taxon>
        <taxon>Metazoa</taxon>
        <taxon>Ecdysozoa</taxon>
        <taxon>Arthropoda</taxon>
        <taxon>Chelicerata</taxon>
        <taxon>Arachnida</taxon>
        <taxon>Acari</taxon>
        <taxon>Parasitiformes</taxon>
        <taxon>Ixodida</taxon>
        <taxon>Ixodoidea</taxon>
        <taxon>Ixodidae</taxon>
        <taxon>Rhipicephalinae</taxon>
        <taxon>Rhipicephalus</taxon>
        <taxon>Rhipicephalus</taxon>
    </lineage>
</organism>
<dbReference type="SUPFAM" id="SSF50814">
    <property type="entry name" value="Lipocalins"/>
    <property type="match status" value="1"/>
</dbReference>
<dbReference type="Gene3D" id="2.40.128.20">
    <property type="match status" value="1"/>
</dbReference>
<dbReference type="AlphaFoldDB" id="A0A224YI21"/>
<sequence length="201" mass="23404">MAPYSLWLFVLFAIVIPLHLAAKDEVATTLPPPEKPLKFMASRFTYLNLTTLDLPDVTCTKAATIWNSSTRTFTQYVLVKSDGNWLRKDVNYKPIWKTIRPLWLQGFTFLNKTTNETTTYTLNYTMRDCAVINKQIRNKTGGVESEGWELWVNDAYFRRNHTNEEFCRMHYMNVCKCGNSTRKVYSKDECEGNPYKLILVS</sequence>
<keyword evidence="1" id="KW-0732">Signal</keyword>